<sequence>MCCETNTTPALWSSEAVGIKVSSSDGSVVTAEDTLDPSSDHGKLRKLCTSSMGFLSGSGARSLAMLMNCSTISSLHADAATALLASENAEEDTFSFSNLLMVAGFGTGVFDFTFSNSSSNNRSSSFSS</sequence>
<organism evidence="1 2">
    <name type="scientific">Parasponia andersonii</name>
    <name type="common">Sponia andersonii</name>
    <dbReference type="NCBI Taxonomy" id="3476"/>
    <lineage>
        <taxon>Eukaryota</taxon>
        <taxon>Viridiplantae</taxon>
        <taxon>Streptophyta</taxon>
        <taxon>Embryophyta</taxon>
        <taxon>Tracheophyta</taxon>
        <taxon>Spermatophyta</taxon>
        <taxon>Magnoliopsida</taxon>
        <taxon>eudicotyledons</taxon>
        <taxon>Gunneridae</taxon>
        <taxon>Pentapetalae</taxon>
        <taxon>rosids</taxon>
        <taxon>fabids</taxon>
        <taxon>Rosales</taxon>
        <taxon>Cannabaceae</taxon>
        <taxon>Parasponia</taxon>
    </lineage>
</organism>
<gene>
    <name evidence="1" type="ORF">PanWU01x14_121910</name>
</gene>
<evidence type="ECO:0000313" key="2">
    <source>
        <dbReference type="Proteomes" id="UP000237105"/>
    </source>
</evidence>
<proteinExistence type="predicted"/>
<dbReference type="AlphaFoldDB" id="A0A2P5CUU3"/>
<accession>A0A2P5CUU3</accession>
<evidence type="ECO:0000313" key="1">
    <source>
        <dbReference type="EMBL" id="PON64716.1"/>
    </source>
</evidence>
<keyword evidence="2" id="KW-1185">Reference proteome</keyword>
<dbReference type="Proteomes" id="UP000237105">
    <property type="component" value="Unassembled WGS sequence"/>
</dbReference>
<comment type="caution">
    <text evidence="1">The sequence shown here is derived from an EMBL/GenBank/DDBJ whole genome shotgun (WGS) entry which is preliminary data.</text>
</comment>
<protein>
    <submittedName>
        <fullName evidence="1">Uncharacterized protein</fullName>
    </submittedName>
</protein>
<dbReference type="EMBL" id="JXTB01000093">
    <property type="protein sequence ID" value="PON64716.1"/>
    <property type="molecule type" value="Genomic_DNA"/>
</dbReference>
<reference evidence="2" key="1">
    <citation type="submission" date="2016-06" db="EMBL/GenBank/DDBJ databases">
        <title>Parallel loss of symbiosis genes in relatives of nitrogen-fixing non-legume Parasponia.</title>
        <authorList>
            <person name="Van Velzen R."/>
            <person name="Holmer R."/>
            <person name="Bu F."/>
            <person name="Rutten L."/>
            <person name="Van Zeijl A."/>
            <person name="Liu W."/>
            <person name="Santuari L."/>
            <person name="Cao Q."/>
            <person name="Sharma T."/>
            <person name="Shen D."/>
            <person name="Roswanjaya Y."/>
            <person name="Wardhani T."/>
            <person name="Kalhor M.S."/>
            <person name="Jansen J."/>
            <person name="Van den Hoogen J."/>
            <person name="Gungor B."/>
            <person name="Hartog M."/>
            <person name="Hontelez J."/>
            <person name="Verver J."/>
            <person name="Yang W.-C."/>
            <person name="Schijlen E."/>
            <person name="Repin R."/>
            <person name="Schilthuizen M."/>
            <person name="Schranz E."/>
            <person name="Heidstra R."/>
            <person name="Miyata K."/>
            <person name="Fedorova E."/>
            <person name="Kohlen W."/>
            <person name="Bisseling T."/>
            <person name="Smit S."/>
            <person name="Geurts R."/>
        </authorList>
    </citation>
    <scope>NUCLEOTIDE SEQUENCE [LARGE SCALE GENOMIC DNA]</scope>
    <source>
        <strain evidence="2">cv. WU1-14</strain>
    </source>
</reference>
<name>A0A2P5CUU3_PARAD</name>